<sequence length="77" mass="8718">MQYADYSPFSCPMRGLGYSPPFFMECGKIVDEIKVSSEPDLNGTGYFHVNDSHVGDSQLSEFPNQRHMANLERQLSL</sequence>
<accession>A0A915KQF7</accession>
<organism evidence="1 2">
    <name type="scientific">Romanomermis culicivorax</name>
    <name type="common">Nematode worm</name>
    <dbReference type="NCBI Taxonomy" id="13658"/>
    <lineage>
        <taxon>Eukaryota</taxon>
        <taxon>Metazoa</taxon>
        <taxon>Ecdysozoa</taxon>
        <taxon>Nematoda</taxon>
        <taxon>Enoplea</taxon>
        <taxon>Dorylaimia</taxon>
        <taxon>Mermithida</taxon>
        <taxon>Mermithoidea</taxon>
        <taxon>Mermithidae</taxon>
        <taxon>Romanomermis</taxon>
    </lineage>
</organism>
<proteinExistence type="predicted"/>
<evidence type="ECO:0000313" key="1">
    <source>
        <dbReference type="Proteomes" id="UP000887565"/>
    </source>
</evidence>
<protein>
    <submittedName>
        <fullName evidence="2">Uncharacterized protein</fullName>
    </submittedName>
</protein>
<name>A0A915KQF7_ROMCU</name>
<evidence type="ECO:0000313" key="2">
    <source>
        <dbReference type="WBParaSite" id="nRc.2.0.1.t40315-RA"/>
    </source>
</evidence>
<keyword evidence="1" id="KW-1185">Reference proteome</keyword>
<reference evidence="2" key="1">
    <citation type="submission" date="2022-11" db="UniProtKB">
        <authorList>
            <consortium name="WormBaseParasite"/>
        </authorList>
    </citation>
    <scope>IDENTIFICATION</scope>
</reference>
<dbReference type="Proteomes" id="UP000887565">
    <property type="component" value="Unplaced"/>
</dbReference>
<dbReference type="AlphaFoldDB" id="A0A915KQF7"/>
<dbReference type="WBParaSite" id="nRc.2.0.1.t40315-RA">
    <property type="protein sequence ID" value="nRc.2.0.1.t40315-RA"/>
    <property type="gene ID" value="nRc.2.0.1.g40315"/>
</dbReference>